<proteinExistence type="predicted"/>
<accession>A0A6A7RVS4</accession>
<dbReference type="InterPro" id="IPR018759">
    <property type="entry name" value="BBP2_2"/>
</dbReference>
<evidence type="ECO:0000313" key="2">
    <source>
        <dbReference type="Proteomes" id="UP000342300"/>
    </source>
</evidence>
<dbReference type="NCBIfam" id="TIGR03014">
    <property type="entry name" value="EpsL"/>
    <property type="match status" value="1"/>
</dbReference>
<dbReference type="Pfam" id="PF10082">
    <property type="entry name" value="BBP2_2"/>
    <property type="match status" value="1"/>
</dbReference>
<comment type="caution">
    <text evidence="1">The sequence shown here is derived from an EMBL/GenBank/DDBJ whole genome shotgun (WGS) entry which is preliminary data.</text>
</comment>
<dbReference type="Proteomes" id="UP000342300">
    <property type="component" value="Unassembled WGS sequence"/>
</dbReference>
<dbReference type="InterPro" id="IPR017465">
    <property type="entry name" value="EpsL_proteobac"/>
</dbReference>
<sequence>MQNEPQLFHRQHRFDNALARLASDALRRRTYSLALDREGVREERAKTRWCFPLMNFCAKPLTMISCCALLSSSPLSADEADVFNLTATVSAQWDDNFFRRPPDADPQAETITTTTIGANLDKTIGVQRLIANVTMVDYRYQTNDYLDFVAVNYDAKWLWSAGKRLTGTLSFLRSELPNDYADNRSAGRRNVQTTEVERFEANYWFHSNWAAVAGLVSTSLTNQVPTRTDGDYDADGYELGLRFRPASGNTVTARAVHLDGNYSNRLLNSVFQNDNGFTQDNYGVELDWRLTGHGQLRGRFGYLDRQHQHFSQRDYAGWVGNLQYLYAYSGKSVFSVGYNRGLEAYQQLTTSYYVLDQITLAAQWAATSQITVNGRVAYGRQAYRGAIIPLPADLEQRQDDTSSLGLDLAYTPARWLQLNAGVTLTDRNSNYDAFDYRDRIVFISATAKY</sequence>
<name>A0A6A7RVS4_9PROT</name>
<protein>
    <submittedName>
        <fullName evidence="1">Putative exosortase B-associated extracellular polysaccharide biosynthesis transporter EpsL</fullName>
    </submittedName>
</protein>
<reference evidence="1 2" key="1">
    <citation type="submission" date="2017-09" db="EMBL/GenBank/DDBJ databases">
        <title>Metagenomic Analysis Reveals Denitrifying Candidatus Accumulibacter and Flanking Population as a Source of N2O.</title>
        <authorList>
            <person name="Gao H."/>
            <person name="Mao Y."/>
            <person name="Zhao X."/>
            <person name="Liu W.-T."/>
            <person name="Zhang T."/>
            <person name="Wells G."/>
        </authorList>
    </citation>
    <scope>NUCLEOTIDE SEQUENCE [LARGE SCALE GENOMIC DNA]</scope>
    <source>
        <strain evidence="1">CANDO_2_IC</strain>
    </source>
</reference>
<gene>
    <name evidence="1" type="primary">epsL</name>
    <name evidence="1" type="ORF">CRU78_14150</name>
</gene>
<evidence type="ECO:0000313" key="1">
    <source>
        <dbReference type="EMBL" id="MQM31593.1"/>
    </source>
</evidence>
<dbReference type="EMBL" id="PDHS01000342">
    <property type="protein sequence ID" value="MQM31593.1"/>
    <property type="molecule type" value="Genomic_DNA"/>
</dbReference>
<organism evidence="1 2">
    <name type="scientific">Candidatus Accumulibacter phosphatis</name>
    <dbReference type="NCBI Taxonomy" id="327160"/>
    <lineage>
        <taxon>Bacteria</taxon>
        <taxon>Pseudomonadati</taxon>
        <taxon>Pseudomonadota</taxon>
        <taxon>Betaproteobacteria</taxon>
        <taxon>Candidatus Accumulibacter</taxon>
    </lineage>
</organism>
<dbReference type="AlphaFoldDB" id="A0A6A7RVS4"/>